<evidence type="ECO:0000256" key="4">
    <source>
        <dbReference type="ARBA" id="ARBA00022694"/>
    </source>
</evidence>
<dbReference type="Gene3D" id="3.40.50.720">
    <property type="entry name" value="NAD(P)-binding Rossmann-like Domain"/>
    <property type="match status" value="1"/>
</dbReference>
<dbReference type="InterPro" id="IPR036873">
    <property type="entry name" value="Rhodanese-like_dom_sf"/>
</dbReference>
<dbReference type="GO" id="GO:0004792">
    <property type="term" value="F:thiosulfate-cyanide sulfurtransferase activity"/>
    <property type="evidence" value="ECO:0007669"/>
    <property type="project" value="TreeGrafter"/>
</dbReference>
<feature type="domain" description="Rhodanese" evidence="12">
    <location>
        <begin position="217"/>
        <end position="319"/>
    </location>
</feature>
<keyword evidence="3" id="KW-0808">Transferase</keyword>
<dbReference type="Proteomes" id="UP000053201">
    <property type="component" value="Unassembled WGS sequence"/>
</dbReference>
<dbReference type="GO" id="GO:0046872">
    <property type="term" value="F:metal ion binding"/>
    <property type="evidence" value="ECO:0007669"/>
    <property type="project" value="UniProtKB-KW"/>
</dbReference>
<dbReference type="EMBL" id="KQ257455">
    <property type="protein sequence ID" value="KND00823.1"/>
    <property type="molecule type" value="Genomic_DNA"/>
</dbReference>
<dbReference type="InterPro" id="IPR001763">
    <property type="entry name" value="Rhodanese-like_dom"/>
</dbReference>
<evidence type="ECO:0000313" key="13">
    <source>
        <dbReference type="EMBL" id="KND00823.1"/>
    </source>
</evidence>
<evidence type="ECO:0000256" key="10">
    <source>
        <dbReference type="ARBA" id="ARBA00023150"/>
    </source>
</evidence>
<name>A0A0L0HID3_SPIPD</name>
<dbReference type="PANTHER" id="PTHR10953:SF102">
    <property type="entry name" value="ADENYLYLTRANSFERASE AND SULFURTRANSFERASE MOCS3"/>
    <property type="match status" value="1"/>
</dbReference>
<dbReference type="FunFam" id="3.40.250.10:FF:000014">
    <property type="entry name" value="Adenylyltransferase and sulfurtransferase MOCS3"/>
    <property type="match status" value="1"/>
</dbReference>
<dbReference type="Gene3D" id="3.40.250.10">
    <property type="entry name" value="Rhodanese-like domain"/>
    <property type="match status" value="1"/>
</dbReference>
<dbReference type="SUPFAM" id="SSF69572">
    <property type="entry name" value="Activating enzymes of the ubiquitin-like proteins"/>
    <property type="match status" value="1"/>
</dbReference>
<evidence type="ECO:0000256" key="11">
    <source>
        <dbReference type="ARBA" id="ARBA00023268"/>
    </source>
</evidence>
<evidence type="ECO:0000313" key="14">
    <source>
        <dbReference type="Proteomes" id="UP000053201"/>
    </source>
</evidence>
<dbReference type="VEuPathDB" id="FungiDB:SPPG_03929"/>
<dbReference type="SMART" id="SM00450">
    <property type="entry name" value="RHOD"/>
    <property type="match status" value="1"/>
</dbReference>
<keyword evidence="11" id="KW-0511">Multifunctional enzyme</keyword>
<dbReference type="InterPro" id="IPR000594">
    <property type="entry name" value="ThiF_NAD_FAD-bd"/>
</dbReference>
<evidence type="ECO:0000259" key="12">
    <source>
        <dbReference type="PROSITE" id="PS50206"/>
    </source>
</evidence>
<dbReference type="CDD" id="cd00757">
    <property type="entry name" value="ThiF_MoeB_HesA_family"/>
    <property type="match status" value="1"/>
</dbReference>
<dbReference type="PROSITE" id="PS50206">
    <property type="entry name" value="RHODANESE_3"/>
    <property type="match status" value="1"/>
</dbReference>
<keyword evidence="4" id="KW-0819">tRNA processing</keyword>
<evidence type="ECO:0000256" key="8">
    <source>
        <dbReference type="ARBA" id="ARBA00022833"/>
    </source>
</evidence>
<protein>
    <recommendedName>
        <fullName evidence="12">Rhodanese domain-containing protein</fullName>
    </recommendedName>
</protein>
<dbReference type="OMA" id="IPDVGMD"/>
<dbReference type="Pfam" id="PF00581">
    <property type="entry name" value="Rhodanese"/>
    <property type="match status" value="1"/>
</dbReference>
<dbReference type="InterPro" id="IPR045886">
    <property type="entry name" value="ThiF/MoeB/HesA"/>
</dbReference>
<dbReference type="InterPro" id="IPR035985">
    <property type="entry name" value="Ubiquitin-activating_enz"/>
</dbReference>
<sequence length="321" mass="34644">MMKAESAKATVNRLSSFCDCIAYNTLIESSNAMDIIRPWDIVVDATDNVATRYLLNDACVLAGKPLVSGSALRMDGQLTVYNHAGGPCYRCIFPAPPPPETVTNCSDGGVLGVVPGIIGCLQALEVIKIASGLGTSFSQKMLLFDATSGAFRTIKLRGQSPTCAICGKNPTITDLIDYVQFCGAAPTDKTPAQTLLPDDERSTCREYSSVRMGAWPHLLLDVRETVQFNICSLPNSLNVPLKDLERRLTDVEQAARQAAALESSAIAIAKDALPIYVVCRRGNDSQVAVQLLRQHGFLQAKDIAGGLERWASEIDPDFPTY</sequence>
<dbReference type="GO" id="GO:0006777">
    <property type="term" value="P:Mo-molybdopterin cofactor biosynthetic process"/>
    <property type="evidence" value="ECO:0007669"/>
    <property type="project" value="UniProtKB-KW"/>
</dbReference>
<gene>
    <name evidence="13" type="ORF">SPPG_03929</name>
</gene>
<evidence type="ECO:0000256" key="9">
    <source>
        <dbReference type="ARBA" id="ARBA00022840"/>
    </source>
</evidence>
<keyword evidence="7" id="KW-0547">Nucleotide-binding</keyword>
<dbReference type="GO" id="GO:0042292">
    <property type="term" value="F:URM1 activating enzyme activity"/>
    <property type="evidence" value="ECO:0007669"/>
    <property type="project" value="TreeGrafter"/>
</dbReference>
<reference evidence="13 14" key="1">
    <citation type="submission" date="2009-08" db="EMBL/GenBank/DDBJ databases">
        <title>The Genome Sequence of Spizellomyces punctatus strain DAOM BR117.</title>
        <authorList>
            <consortium name="The Broad Institute Genome Sequencing Platform"/>
            <person name="Russ C."/>
            <person name="Cuomo C."/>
            <person name="Shea T."/>
            <person name="Young S.K."/>
            <person name="Zeng Q."/>
            <person name="Koehrsen M."/>
            <person name="Haas B."/>
            <person name="Borodovsky M."/>
            <person name="Guigo R."/>
            <person name="Alvarado L."/>
            <person name="Berlin A."/>
            <person name="Bochicchio J."/>
            <person name="Borenstein D."/>
            <person name="Chapman S."/>
            <person name="Chen Z."/>
            <person name="Engels R."/>
            <person name="Freedman E."/>
            <person name="Gellesch M."/>
            <person name="Goldberg J."/>
            <person name="Griggs A."/>
            <person name="Gujja S."/>
            <person name="Heiman D."/>
            <person name="Hepburn T."/>
            <person name="Howarth C."/>
            <person name="Jen D."/>
            <person name="Larson L."/>
            <person name="Lewis B."/>
            <person name="Mehta T."/>
            <person name="Park D."/>
            <person name="Pearson M."/>
            <person name="Roberts A."/>
            <person name="Saif S."/>
            <person name="Shenoy N."/>
            <person name="Sisk P."/>
            <person name="Stolte C."/>
            <person name="Sykes S."/>
            <person name="Thomson T."/>
            <person name="Walk T."/>
            <person name="White J."/>
            <person name="Yandava C."/>
            <person name="Burger G."/>
            <person name="Gray M.W."/>
            <person name="Holland P.W.H."/>
            <person name="King N."/>
            <person name="Lang F.B.F."/>
            <person name="Roger A.J."/>
            <person name="Ruiz-Trillo I."/>
            <person name="Lander E."/>
            <person name="Nusbaum C."/>
        </authorList>
    </citation>
    <scope>NUCLEOTIDE SEQUENCE [LARGE SCALE GENOMIC DNA]</scope>
    <source>
        <strain evidence="13 14">DAOM BR117</strain>
    </source>
</reference>
<dbReference type="GO" id="GO:0005524">
    <property type="term" value="F:ATP binding"/>
    <property type="evidence" value="ECO:0007669"/>
    <property type="project" value="UniProtKB-KW"/>
</dbReference>
<keyword evidence="14" id="KW-1185">Reference proteome</keyword>
<evidence type="ECO:0000256" key="6">
    <source>
        <dbReference type="ARBA" id="ARBA00022723"/>
    </source>
</evidence>
<dbReference type="GO" id="GO:0002143">
    <property type="term" value="P:tRNA wobble position uridine thiolation"/>
    <property type="evidence" value="ECO:0007669"/>
    <property type="project" value="TreeGrafter"/>
</dbReference>
<evidence type="ECO:0000256" key="1">
    <source>
        <dbReference type="ARBA" id="ARBA00004514"/>
    </source>
</evidence>
<dbReference type="FunFam" id="3.40.50.720:FF:000748">
    <property type="entry name" value="Adenylyltransferase and sulfurtransferase MOCS3"/>
    <property type="match status" value="1"/>
</dbReference>
<dbReference type="GeneID" id="27687412"/>
<dbReference type="PANTHER" id="PTHR10953">
    <property type="entry name" value="UBIQUITIN-ACTIVATING ENZYME E1"/>
    <property type="match status" value="1"/>
</dbReference>
<keyword evidence="6" id="KW-0479">Metal-binding</keyword>
<keyword evidence="5" id="KW-0548">Nucleotidyltransferase</keyword>
<keyword evidence="8" id="KW-0862">Zinc</keyword>
<dbReference type="RefSeq" id="XP_016608862.1">
    <property type="nucleotide sequence ID" value="XM_016752178.1"/>
</dbReference>
<dbReference type="Pfam" id="PF00899">
    <property type="entry name" value="ThiF"/>
    <property type="match status" value="1"/>
</dbReference>
<comment type="subcellular location">
    <subcellularLocation>
        <location evidence="1">Cytoplasm</location>
        <location evidence="1">Cytosol</location>
    </subcellularLocation>
</comment>
<organism evidence="13 14">
    <name type="scientific">Spizellomyces punctatus (strain DAOM BR117)</name>
    <dbReference type="NCBI Taxonomy" id="645134"/>
    <lineage>
        <taxon>Eukaryota</taxon>
        <taxon>Fungi</taxon>
        <taxon>Fungi incertae sedis</taxon>
        <taxon>Chytridiomycota</taxon>
        <taxon>Chytridiomycota incertae sedis</taxon>
        <taxon>Chytridiomycetes</taxon>
        <taxon>Spizellomycetales</taxon>
        <taxon>Spizellomycetaceae</taxon>
        <taxon>Spizellomyces</taxon>
    </lineage>
</organism>
<dbReference type="OrthoDB" id="10261062at2759"/>
<evidence type="ECO:0000256" key="5">
    <source>
        <dbReference type="ARBA" id="ARBA00022695"/>
    </source>
</evidence>
<accession>A0A0L0HID3</accession>
<keyword evidence="10" id="KW-0501">Molybdenum cofactor biosynthesis</keyword>
<evidence type="ECO:0000256" key="3">
    <source>
        <dbReference type="ARBA" id="ARBA00022679"/>
    </source>
</evidence>
<evidence type="ECO:0000256" key="7">
    <source>
        <dbReference type="ARBA" id="ARBA00022741"/>
    </source>
</evidence>
<proteinExistence type="predicted"/>
<keyword evidence="2" id="KW-0963">Cytoplasm</keyword>
<keyword evidence="9" id="KW-0067">ATP-binding</keyword>
<dbReference type="GO" id="GO:0032447">
    <property type="term" value="P:protein urmylation"/>
    <property type="evidence" value="ECO:0007669"/>
    <property type="project" value="TreeGrafter"/>
</dbReference>
<evidence type="ECO:0000256" key="2">
    <source>
        <dbReference type="ARBA" id="ARBA00022490"/>
    </source>
</evidence>
<dbReference type="GO" id="GO:0016779">
    <property type="term" value="F:nucleotidyltransferase activity"/>
    <property type="evidence" value="ECO:0007669"/>
    <property type="project" value="UniProtKB-KW"/>
</dbReference>
<dbReference type="AlphaFoldDB" id="A0A0L0HID3"/>
<dbReference type="GO" id="GO:0005829">
    <property type="term" value="C:cytosol"/>
    <property type="evidence" value="ECO:0007669"/>
    <property type="project" value="UniProtKB-SubCell"/>
</dbReference>